<sequence length="508" mass="58671">MQEKLEVPYEPFLHATNSSILAILPKTQFQLMSPLEMMDTFLAGPVTGELTEGGYDNLGVDDGFTGKTSFIKISSKNLSLEDIIRLYLNREVLSPLESLRLFQHHLKLGMKSGHENLDLLLIYFVQCRQYYDSLDKIISRAELEALFQSLNAVIPLLALMKLFKRYIHVNVKYINASSEKYALLISLDNLLLFEYLSEKLIKSKIDLEEISKNPTEENLIKIIEFLQKNQAEDLFSLYPSYDARNKPFYSEKKINKARNNSFAEYERCILINALTSQPSLEELEDGDKEIEKMMLIYQKRITLFKKLVEAHPSCFILQPSQLSFLKKPSFPLIFLSSSSEIKKYCKGEYRSLSPLKLGNDIHAIATNNHNSRLLLLKYMDLYNIRNILIILLDDLYIIRSQKLKLATSYQHADGIPKLQWLAAKKVKRDALSELKRNLYLQNCLELSKGILNNIVDYLTYLMGKEVKTNVQNGSYGFFQESLYSKRNIEKAISQIEDALQYHTIELGF</sequence>
<reference evidence="1 2" key="1">
    <citation type="submission" date="2017-02" db="EMBL/GenBank/DDBJ databases">
        <title>Legionella quilivanii strain from human: case report and whole genome sequencing analysis.</title>
        <authorList>
            <person name="Lalancette C."/>
            <person name="Leduc J.-M."/>
            <person name="Levesque S."/>
            <person name="Fournier E."/>
            <person name="Saoud J."/>
            <person name="Faucher S.P."/>
            <person name="Bernard K."/>
            <person name="Martineau C."/>
            <person name="Longtin J."/>
        </authorList>
    </citation>
    <scope>NUCLEOTIDE SEQUENCE [LARGE SCALE GENOMIC DNA]</scope>
    <source>
        <strain evidence="1 2">ID143958</strain>
    </source>
</reference>
<dbReference type="Proteomes" id="UP000249458">
    <property type="component" value="Unassembled WGS sequence"/>
</dbReference>
<gene>
    <name evidence="1" type="ORF">B1207_01090</name>
</gene>
<name>A0A364LN81_9GAMM</name>
<evidence type="ECO:0000313" key="2">
    <source>
        <dbReference type="Proteomes" id="UP000249458"/>
    </source>
</evidence>
<dbReference type="AlphaFoldDB" id="A0A364LN81"/>
<proteinExistence type="predicted"/>
<dbReference type="RefSeq" id="WP_112218156.1">
    <property type="nucleotide sequence ID" value="NZ_MVJN01000001.1"/>
</dbReference>
<organism evidence="1 2">
    <name type="scientific">Legionella quinlivanii</name>
    <dbReference type="NCBI Taxonomy" id="45073"/>
    <lineage>
        <taxon>Bacteria</taxon>
        <taxon>Pseudomonadati</taxon>
        <taxon>Pseudomonadota</taxon>
        <taxon>Gammaproteobacteria</taxon>
        <taxon>Legionellales</taxon>
        <taxon>Legionellaceae</taxon>
        <taxon>Legionella</taxon>
    </lineage>
</organism>
<protein>
    <submittedName>
        <fullName evidence="1">Uncharacterized protein</fullName>
    </submittedName>
</protein>
<evidence type="ECO:0000313" key="1">
    <source>
        <dbReference type="EMBL" id="RAP38512.1"/>
    </source>
</evidence>
<comment type="caution">
    <text evidence="1">The sequence shown here is derived from an EMBL/GenBank/DDBJ whole genome shotgun (WGS) entry which is preliminary data.</text>
</comment>
<accession>A0A364LN81</accession>
<dbReference type="EMBL" id="MVJN01000001">
    <property type="protein sequence ID" value="RAP38512.1"/>
    <property type="molecule type" value="Genomic_DNA"/>
</dbReference>